<dbReference type="KEGG" id="sper:EW093_02475"/>
<proteinExistence type="predicted"/>
<dbReference type="Proteomes" id="UP000323824">
    <property type="component" value="Chromosome"/>
</dbReference>
<evidence type="ECO:0000313" key="2">
    <source>
        <dbReference type="EMBL" id="QEN03609.1"/>
    </source>
</evidence>
<protein>
    <recommendedName>
        <fullName evidence="4">VCBS repeat-containing protein</fullName>
    </recommendedName>
</protein>
<name>A0A5C1Q9N2_9SPIO</name>
<feature type="signal peptide" evidence="1">
    <location>
        <begin position="1"/>
        <end position="20"/>
    </location>
</feature>
<reference evidence="2 3" key="2">
    <citation type="submission" date="2019-09" db="EMBL/GenBank/DDBJ databases">
        <title>Complete Genome Sequence and Methylome Analysis of free living Spirochaetas.</title>
        <authorList>
            <person name="Leshcheva N."/>
            <person name="Mikheeva N."/>
        </authorList>
    </citation>
    <scope>NUCLEOTIDE SEQUENCE [LARGE SCALE GENOMIC DNA]</scope>
    <source>
        <strain evidence="2 3">P</strain>
    </source>
</reference>
<evidence type="ECO:0000256" key="1">
    <source>
        <dbReference type="SAM" id="SignalP"/>
    </source>
</evidence>
<dbReference type="AlphaFoldDB" id="A0A5C1Q9N2"/>
<evidence type="ECO:0000313" key="3">
    <source>
        <dbReference type="Proteomes" id="UP000323824"/>
    </source>
</evidence>
<keyword evidence="3" id="KW-1185">Reference proteome</keyword>
<gene>
    <name evidence="2" type="ORF">EW093_02475</name>
</gene>
<organism evidence="2 3">
    <name type="scientific">Thiospirochaeta perfilievii</name>
    <dbReference type="NCBI Taxonomy" id="252967"/>
    <lineage>
        <taxon>Bacteria</taxon>
        <taxon>Pseudomonadati</taxon>
        <taxon>Spirochaetota</taxon>
        <taxon>Spirochaetia</taxon>
        <taxon>Spirochaetales</taxon>
        <taxon>Spirochaetaceae</taxon>
        <taxon>Thiospirochaeta</taxon>
    </lineage>
</organism>
<feature type="chain" id="PRO_5022859396" description="VCBS repeat-containing protein" evidence="1">
    <location>
        <begin position="21"/>
        <end position="145"/>
    </location>
</feature>
<reference evidence="2 3" key="1">
    <citation type="submission" date="2019-02" db="EMBL/GenBank/DDBJ databases">
        <authorList>
            <person name="Fomenkov A."/>
            <person name="Dubinina G."/>
            <person name="Grabovich M."/>
            <person name="Vincze T."/>
            <person name="Roberts R.J."/>
        </authorList>
    </citation>
    <scope>NUCLEOTIDE SEQUENCE [LARGE SCALE GENOMIC DNA]</scope>
    <source>
        <strain evidence="2 3">P</strain>
    </source>
</reference>
<dbReference type="OrthoDB" id="369539at2"/>
<accession>A0A5C1Q9N2</accession>
<keyword evidence="1" id="KW-0732">Signal</keyword>
<evidence type="ECO:0008006" key="4">
    <source>
        <dbReference type="Google" id="ProtNLM"/>
    </source>
</evidence>
<dbReference type="RefSeq" id="WP_149566867.1">
    <property type="nucleotide sequence ID" value="NZ_CP035807.1"/>
</dbReference>
<dbReference type="EMBL" id="CP035807">
    <property type="protein sequence ID" value="QEN03609.1"/>
    <property type="molecule type" value="Genomic_DNA"/>
</dbReference>
<sequence>MFNKIILLIFTLSVSSVLFADYSLDSNSDGILDIWVEELEDNSIIISSDTNFDGNVDKKLAMNGAKLTLYEETDYNLDGIMDNFYFYEDGFVVRQEVDSNYDLKIDIWVYITNDGKSISSYEKDLDFDGVVDKVKEFEVYKEDGK</sequence>